<dbReference type="RefSeq" id="XP_017987722.1">
    <property type="nucleotide sequence ID" value="XM_018131700.1"/>
</dbReference>
<keyword evidence="1" id="KW-0175">Coiled coil</keyword>
<sequence>MTGIRDETVVPKDEEELLNYFLDVRVQLSKMKQDRKQFLHSKDVRATYQRVLTKVRELDELRKRKLGIMGANAAKITLIHSPEVRTRVDSVIDDIFQLLCLSFLTVGLKNGAAAKYSSLSTVQSLLEHLDESGVFTHHDLGPIKERLDEIVGIVNKNNTPDTTESTIEDNEVLEQLDAEKRANKVEEYLLIQAKLQSCLTKYQEVKDKLEAIPEALQPFIEQLFQIRRELLSLAALKIDIDDSNKSKDPLDAVSEDDITDALEDLKERLAEIERMLNQDCNEDGKIIVVGESENEPEQGNSVLNGLLDDCHDIINDLSHKTNKGLVLDPMIKPIYEEVSKIKATLENLLVTRRWALRETDLFTYQKRLSELDSLRVNSKFPSQSKDYKGQAVLLYLLRRCYALIYKLLESSEPVSESLQHIHNQSSAVRRCLLELKRMGGVDHERELYPYQMKLASLDNMRVDGKFYDADGNIPEGQGTLNVLLAECFDILHEMKIELELREEEAQAESQCGANKPAIDKNIQMTKDTSNCDIPASRQAARYLDVYDYSLSSHYNFNDETNYSYSSYEDDDTANYE</sequence>
<dbReference type="PANTHER" id="PTHR28086:SF1">
    <property type="entry name" value="CU(2+) SUPPRESSING AND BLEOMYCIN SENSITIVE PROTEIN 1"/>
    <property type="match status" value="1"/>
</dbReference>
<dbReference type="InterPro" id="IPR018810">
    <property type="entry name" value="UPF0662"/>
</dbReference>
<dbReference type="OrthoDB" id="2011986at2759"/>
<protein>
    <submittedName>
        <fullName evidence="2">HDL018Wp</fullName>
    </submittedName>
</protein>
<dbReference type="GeneID" id="28723986"/>
<organism evidence="2 3">
    <name type="scientific">Eremothecium sinecaudum</name>
    <dbReference type="NCBI Taxonomy" id="45286"/>
    <lineage>
        <taxon>Eukaryota</taxon>
        <taxon>Fungi</taxon>
        <taxon>Dikarya</taxon>
        <taxon>Ascomycota</taxon>
        <taxon>Saccharomycotina</taxon>
        <taxon>Saccharomycetes</taxon>
        <taxon>Saccharomycetales</taxon>
        <taxon>Saccharomycetaceae</taxon>
        <taxon>Eremothecium</taxon>
    </lineage>
</organism>
<evidence type="ECO:0000256" key="1">
    <source>
        <dbReference type="SAM" id="Coils"/>
    </source>
</evidence>
<dbReference type="EMBL" id="CP014244">
    <property type="protein sequence ID" value="AMD20726.1"/>
    <property type="molecule type" value="Genomic_DNA"/>
</dbReference>
<evidence type="ECO:0000313" key="2">
    <source>
        <dbReference type="EMBL" id="AMD20726.1"/>
    </source>
</evidence>
<name>A0A0X8HRV8_9SACH</name>
<keyword evidence="3" id="KW-1185">Reference proteome</keyword>
<reference evidence="2 3" key="1">
    <citation type="submission" date="2016-01" db="EMBL/GenBank/DDBJ databases">
        <title>Genome sequence of the yeast Holleya sinecauda.</title>
        <authorList>
            <person name="Dietrich F.S."/>
        </authorList>
    </citation>
    <scope>NUCLEOTIDE SEQUENCE [LARGE SCALE GENOMIC DNA]</scope>
    <source>
        <strain evidence="2 3">ATCC 58844</strain>
    </source>
</reference>
<accession>A0A0X8HRV8</accession>
<proteinExistence type="predicted"/>
<dbReference type="Proteomes" id="UP000243052">
    <property type="component" value="Chromosome iv"/>
</dbReference>
<dbReference type="Pfam" id="PF10303">
    <property type="entry name" value="DUF2408"/>
    <property type="match status" value="2"/>
</dbReference>
<gene>
    <name evidence="2" type="ORF">AW171_hschr42633</name>
</gene>
<dbReference type="STRING" id="45286.A0A0X8HRV8"/>
<evidence type="ECO:0000313" key="3">
    <source>
        <dbReference type="Proteomes" id="UP000243052"/>
    </source>
</evidence>
<feature type="coiled-coil region" evidence="1">
    <location>
        <begin position="255"/>
        <end position="282"/>
    </location>
</feature>
<dbReference type="PANTHER" id="PTHR28086">
    <property type="entry name" value="UPF0662 PROTEIN YPL260W"/>
    <property type="match status" value="1"/>
</dbReference>
<dbReference type="GO" id="GO:0005737">
    <property type="term" value="C:cytoplasm"/>
    <property type="evidence" value="ECO:0007669"/>
    <property type="project" value="TreeGrafter"/>
</dbReference>
<dbReference type="GO" id="GO:0005634">
    <property type="term" value="C:nucleus"/>
    <property type="evidence" value="ECO:0007669"/>
    <property type="project" value="TreeGrafter"/>
</dbReference>
<dbReference type="AlphaFoldDB" id="A0A0X8HRV8"/>